<proteinExistence type="predicted"/>
<reference evidence="1" key="1">
    <citation type="submission" date="2021-01" db="EMBL/GenBank/DDBJ databases">
        <authorList>
            <person name="Corre E."/>
            <person name="Pelletier E."/>
            <person name="Niang G."/>
            <person name="Scheremetjew M."/>
            <person name="Finn R."/>
            <person name="Kale V."/>
            <person name="Holt S."/>
            <person name="Cochrane G."/>
            <person name="Meng A."/>
            <person name="Brown T."/>
            <person name="Cohen L."/>
        </authorList>
    </citation>
    <scope>NUCLEOTIDE SEQUENCE</scope>
    <source>
        <strain evidence="1">308</strain>
    </source>
</reference>
<organism evidence="1">
    <name type="scientific">Corethron hystrix</name>
    <dbReference type="NCBI Taxonomy" id="216773"/>
    <lineage>
        <taxon>Eukaryota</taxon>
        <taxon>Sar</taxon>
        <taxon>Stramenopiles</taxon>
        <taxon>Ochrophyta</taxon>
        <taxon>Bacillariophyta</taxon>
        <taxon>Coscinodiscophyceae</taxon>
        <taxon>Corethrophycidae</taxon>
        <taxon>Corethrales</taxon>
        <taxon>Corethraceae</taxon>
        <taxon>Corethron</taxon>
    </lineage>
</organism>
<evidence type="ECO:0000313" key="1">
    <source>
        <dbReference type="EMBL" id="CAD8891955.1"/>
    </source>
</evidence>
<dbReference type="EMBL" id="HBFR01026583">
    <property type="protein sequence ID" value="CAD8891955.1"/>
    <property type="molecule type" value="Transcribed_RNA"/>
</dbReference>
<sequence>MGIVVVARLGDQVNGGGSVGGVHDWAADVSLCVGLFYVIMFVGNMLRNHEWFVLSSISARLFGLLVKEGRRVFWYASGKCRENVTEVGSCFFHMHYFFVQSILVILKDKIISNIGGN</sequence>
<gene>
    <name evidence="1" type="ORF">CHYS00102_LOCUS19161</name>
</gene>
<accession>A0A7S1BPU4</accession>
<dbReference type="AlphaFoldDB" id="A0A7S1BPU4"/>
<protein>
    <submittedName>
        <fullName evidence="1">Uncharacterized protein</fullName>
    </submittedName>
</protein>
<name>A0A7S1BPU4_9STRA</name>